<dbReference type="CDD" id="cd06261">
    <property type="entry name" value="TM_PBP2"/>
    <property type="match status" value="1"/>
</dbReference>
<dbReference type="KEGG" id="abq:ABAZ39_28760"/>
<feature type="transmembrane region" description="Helical" evidence="5">
    <location>
        <begin position="485"/>
        <end position="511"/>
    </location>
</feature>
<proteinExistence type="inferred from homology"/>
<feature type="transmembrane region" description="Helical" evidence="5">
    <location>
        <begin position="360"/>
        <end position="383"/>
    </location>
</feature>
<keyword evidence="4 5" id="KW-0472">Membrane</keyword>
<evidence type="ECO:0000313" key="8">
    <source>
        <dbReference type="Proteomes" id="UP000027186"/>
    </source>
</evidence>
<evidence type="ECO:0000256" key="1">
    <source>
        <dbReference type="ARBA" id="ARBA00004651"/>
    </source>
</evidence>
<sequence>MTMPALTLPGKTPNTARPRRLHRPMDERLLYGACVLVPVVALVLFFLLPLGTIVWRSVLEEEGGVGVANYLALFQTPGILRAVGNSLLVGAATTVVCLLLGFMVAYAVQRTRIPGKRFVAAALSLPLLAPSLVLGLGLIFLLGRNGLVSNLIGTRLNIYGFPGLLIANVLYALPQAVLIIQAALRQSDARYYDAAEVMGASRLQQFFGITLPNVKFGLLSAGFVVFTVTITDFGNAVTIGGDFSVLATEIYNQVTGQMKFGIGAAVGILLLLPTGIAVYIERVAAQRQFGTASESALPPVPDYVPARDIPLFLATMTLALSIVAVVATVVFASFVRLWPYRLDLTLKHYSITLSGGYDPLWTSLAVSAGAAAIGTALLFALVLGLRRMPPGVAKAVYLLAVLPVGVPGLVLGLSYIFAFNLAGTPLHMLYGTVLLLALCNFYHYHTQGFLTMVTGMRAVPPALEEAASCLGGGVLRVLGDVVVPVMVPTLLSVFFFLFMRSMVTLSAIIFLVTPSTNLAAVTVMRLDEAGFVSQAAAFSTCIMAAVAAAALAMRGALSLATRRKAA</sequence>
<reference evidence="7 8" key="1">
    <citation type="journal article" date="2014" name="Genome Announc.">
        <title>Complete Genome Sequence of the Model Rhizosphere Strain Azospirillum brasilense Az39, Successfully Applied in Agriculture.</title>
        <authorList>
            <person name="Rivera D."/>
            <person name="Revale S."/>
            <person name="Molina R."/>
            <person name="Gualpa J."/>
            <person name="Puente M."/>
            <person name="Maroniche G."/>
            <person name="Paris G."/>
            <person name="Baker D."/>
            <person name="Clavijo B."/>
            <person name="McLay K."/>
            <person name="Spaepen S."/>
            <person name="Perticari A."/>
            <person name="Vazquez M."/>
            <person name="Wisniewski-Dye F."/>
            <person name="Watkins C."/>
            <person name="Martinez-Abarca F."/>
            <person name="Vanderleyden J."/>
            <person name="Cassan F."/>
        </authorList>
    </citation>
    <scope>NUCLEOTIDE SEQUENCE [LARGE SCALE GENOMIC DNA]</scope>
    <source>
        <strain evidence="7 8">Az39</strain>
        <plasmid evidence="7">AbAZ39_p3</plasmid>
    </source>
</reference>
<dbReference type="InterPro" id="IPR000515">
    <property type="entry name" value="MetI-like"/>
</dbReference>
<feature type="transmembrane region" description="Helical" evidence="5">
    <location>
        <begin position="311"/>
        <end position="340"/>
    </location>
</feature>
<feature type="transmembrane region" description="Helical" evidence="5">
    <location>
        <begin position="216"/>
        <end position="240"/>
    </location>
</feature>
<keyword evidence="3 5" id="KW-1133">Transmembrane helix</keyword>
<comment type="subcellular location">
    <subcellularLocation>
        <location evidence="1 5">Cell membrane</location>
        <topology evidence="1 5">Multi-pass membrane protein</topology>
    </subcellularLocation>
</comment>
<organism evidence="7 8">
    <name type="scientific">Azospirillum argentinense</name>
    <dbReference type="NCBI Taxonomy" id="2970906"/>
    <lineage>
        <taxon>Bacteria</taxon>
        <taxon>Pseudomonadati</taxon>
        <taxon>Pseudomonadota</taxon>
        <taxon>Alphaproteobacteria</taxon>
        <taxon>Rhodospirillales</taxon>
        <taxon>Azospirillaceae</taxon>
        <taxon>Azospirillum</taxon>
    </lineage>
</organism>
<evidence type="ECO:0000259" key="6">
    <source>
        <dbReference type="PROSITE" id="PS50928"/>
    </source>
</evidence>
<feature type="transmembrane region" description="Helical" evidence="5">
    <location>
        <begin position="531"/>
        <end position="553"/>
    </location>
</feature>
<keyword evidence="5" id="KW-0813">Transport</keyword>
<keyword evidence="2 5" id="KW-0812">Transmembrane</keyword>
<dbReference type="PROSITE" id="PS50928">
    <property type="entry name" value="ABC_TM1"/>
    <property type="match status" value="2"/>
</dbReference>
<keyword evidence="7" id="KW-0614">Plasmid</keyword>
<dbReference type="Gene3D" id="1.10.3720.10">
    <property type="entry name" value="MetI-like"/>
    <property type="match status" value="2"/>
</dbReference>
<dbReference type="SUPFAM" id="SSF161098">
    <property type="entry name" value="MetI-like"/>
    <property type="match status" value="2"/>
</dbReference>
<feature type="transmembrane region" description="Helical" evidence="5">
    <location>
        <begin position="424"/>
        <end position="442"/>
    </location>
</feature>
<name>A0A060DYG6_9PROT</name>
<dbReference type="EMBL" id="CP007796">
    <property type="protein sequence ID" value="AIB15849.1"/>
    <property type="molecule type" value="Genomic_DNA"/>
</dbReference>
<dbReference type="AlphaFoldDB" id="A0A060DYG6"/>
<feature type="transmembrane region" description="Helical" evidence="5">
    <location>
        <begin position="87"/>
        <end position="108"/>
    </location>
</feature>
<dbReference type="PANTHER" id="PTHR43496">
    <property type="entry name" value="PROTEIN LPLB"/>
    <property type="match status" value="1"/>
</dbReference>
<gene>
    <name evidence="7" type="ORF">ABAZ39_28760</name>
</gene>
<geneLocation type="plasmid" evidence="7 8">
    <name>AbAZ39_p3</name>
</geneLocation>
<feature type="domain" description="ABC transmembrane type-1" evidence="6">
    <location>
        <begin position="83"/>
        <end position="281"/>
    </location>
</feature>
<dbReference type="Proteomes" id="UP000027186">
    <property type="component" value="Plasmid AbAZ39_p3"/>
</dbReference>
<evidence type="ECO:0000256" key="3">
    <source>
        <dbReference type="ARBA" id="ARBA00022989"/>
    </source>
</evidence>
<evidence type="ECO:0000313" key="7">
    <source>
        <dbReference type="EMBL" id="AIB15849.1"/>
    </source>
</evidence>
<accession>A0A060DYG6</accession>
<feature type="transmembrane region" description="Helical" evidence="5">
    <location>
        <begin position="395"/>
        <end position="418"/>
    </location>
</feature>
<feature type="transmembrane region" description="Helical" evidence="5">
    <location>
        <begin position="163"/>
        <end position="184"/>
    </location>
</feature>
<feature type="transmembrane region" description="Helical" evidence="5">
    <location>
        <begin position="120"/>
        <end position="143"/>
    </location>
</feature>
<dbReference type="InterPro" id="IPR035906">
    <property type="entry name" value="MetI-like_sf"/>
</dbReference>
<evidence type="ECO:0000256" key="5">
    <source>
        <dbReference type="RuleBase" id="RU363032"/>
    </source>
</evidence>
<feature type="transmembrane region" description="Helical" evidence="5">
    <location>
        <begin position="260"/>
        <end position="280"/>
    </location>
</feature>
<dbReference type="Pfam" id="PF00528">
    <property type="entry name" value="BPD_transp_1"/>
    <property type="match status" value="1"/>
</dbReference>
<evidence type="ECO:0000256" key="2">
    <source>
        <dbReference type="ARBA" id="ARBA00022692"/>
    </source>
</evidence>
<dbReference type="PANTHER" id="PTHR43496:SF1">
    <property type="entry name" value="POLYGALACTURONAN_RHAMNOGALACTURONAN TRANSPORT SYSTEM PERMEASE PROTEIN YTEP"/>
    <property type="match status" value="1"/>
</dbReference>
<evidence type="ECO:0000256" key="4">
    <source>
        <dbReference type="ARBA" id="ARBA00023136"/>
    </source>
</evidence>
<feature type="transmembrane region" description="Helical" evidence="5">
    <location>
        <begin position="29"/>
        <end position="55"/>
    </location>
</feature>
<dbReference type="GO" id="GO:0005886">
    <property type="term" value="C:plasma membrane"/>
    <property type="evidence" value="ECO:0007669"/>
    <property type="project" value="UniProtKB-SubCell"/>
</dbReference>
<feature type="domain" description="ABC transmembrane type-1" evidence="6">
    <location>
        <begin position="360"/>
        <end position="553"/>
    </location>
</feature>
<dbReference type="GO" id="GO:0055085">
    <property type="term" value="P:transmembrane transport"/>
    <property type="evidence" value="ECO:0007669"/>
    <property type="project" value="InterPro"/>
</dbReference>
<protein>
    <submittedName>
        <fullName evidence="7">ABC transporter permease</fullName>
    </submittedName>
</protein>
<comment type="similarity">
    <text evidence="5">Belongs to the binding-protein-dependent transport system permease family.</text>
</comment>